<dbReference type="PANTHER" id="PTHR10250:SF26">
    <property type="entry name" value="GLUTATHIONE S-TRANSFERASE 3, MITOCHONDRIAL"/>
    <property type="match status" value="1"/>
</dbReference>
<dbReference type="InterPro" id="IPR023352">
    <property type="entry name" value="MAPEG-like_dom_sf"/>
</dbReference>
<dbReference type="EMBL" id="JADNRY010000082">
    <property type="protein sequence ID" value="KAF9066750.1"/>
    <property type="molecule type" value="Genomic_DNA"/>
</dbReference>
<dbReference type="AlphaFoldDB" id="A0A9P5U4G7"/>
<keyword evidence="3 5" id="KW-1133">Transmembrane helix</keyword>
<feature type="transmembrane region" description="Helical" evidence="5">
    <location>
        <begin position="134"/>
        <end position="154"/>
    </location>
</feature>
<dbReference type="PANTHER" id="PTHR10250">
    <property type="entry name" value="MICROSOMAL GLUTATHIONE S-TRANSFERASE"/>
    <property type="match status" value="1"/>
</dbReference>
<evidence type="ECO:0000256" key="1">
    <source>
        <dbReference type="ARBA" id="ARBA00004141"/>
    </source>
</evidence>
<evidence type="ECO:0000256" key="2">
    <source>
        <dbReference type="ARBA" id="ARBA00022692"/>
    </source>
</evidence>
<dbReference type="GO" id="GO:0004602">
    <property type="term" value="F:glutathione peroxidase activity"/>
    <property type="evidence" value="ECO:0007669"/>
    <property type="project" value="TreeGrafter"/>
</dbReference>
<dbReference type="OrthoDB" id="410651at2759"/>
<evidence type="ECO:0000313" key="6">
    <source>
        <dbReference type="EMBL" id="KAF9066750.1"/>
    </source>
</evidence>
<comment type="subcellular location">
    <subcellularLocation>
        <location evidence="1">Membrane</location>
        <topology evidence="1">Multi-pass membrane protein</topology>
    </subcellularLocation>
</comment>
<keyword evidence="7" id="KW-1185">Reference proteome</keyword>
<dbReference type="GO" id="GO:0004364">
    <property type="term" value="F:glutathione transferase activity"/>
    <property type="evidence" value="ECO:0007669"/>
    <property type="project" value="TreeGrafter"/>
</dbReference>
<dbReference type="Proteomes" id="UP000772434">
    <property type="component" value="Unassembled WGS sequence"/>
</dbReference>
<evidence type="ECO:0000313" key="7">
    <source>
        <dbReference type="Proteomes" id="UP000772434"/>
    </source>
</evidence>
<evidence type="ECO:0000256" key="3">
    <source>
        <dbReference type="ARBA" id="ARBA00022989"/>
    </source>
</evidence>
<dbReference type="SUPFAM" id="SSF161084">
    <property type="entry name" value="MAPEG domain-like"/>
    <property type="match status" value="1"/>
</dbReference>
<accession>A0A9P5U4G7</accession>
<evidence type="ECO:0008006" key="8">
    <source>
        <dbReference type="Google" id="ProtNLM"/>
    </source>
</evidence>
<keyword evidence="2 5" id="KW-0812">Transmembrane</keyword>
<dbReference type="GO" id="GO:0016020">
    <property type="term" value="C:membrane"/>
    <property type="evidence" value="ECO:0007669"/>
    <property type="project" value="UniProtKB-SubCell"/>
</dbReference>
<comment type="caution">
    <text evidence="6">The sequence shown here is derived from an EMBL/GenBank/DDBJ whole genome shotgun (WGS) entry which is preliminary data.</text>
</comment>
<dbReference type="InterPro" id="IPR001129">
    <property type="entry name" value="Membr-assoc_MAPEG"/>
</dbReference>
<evidence type="ECO:0000256" key="5">
    <source>
        <dbReference type="SAM" id="Phobius"/>
    </source>
</evidence>
<gene>
    <name evidence="6" type="ORF">BDP27DRAFT_1404206</name>
</gene>
<keyword evidence="4 5" id="KW-0472">Membrane</keyword>
<dbReference type="Gene3D" id="1.20.120.550">
    <property type="entry name" value="Membrane associated eicosanoid/glutathione metabolism-like domain"/>
    <property type="match status" value="1"/>
</dbReference>
<sequence>MSATTFIVPKGGVVFILPYVGAALLSSAFLVTAQIVIVGRRRAAAGIHAPQLYAENAQVEKSVHALRLNCAQRAHLNTLEYIPFLYLTTCITACKYPILAASLCGSWVFARIFYTRGYVSEKPSKRFWGAETSVAALIGLVLSATYTVGEAVMAELSS</sequence>
<organism evidence="6 7">
    <name type="scientific">Rhodocollybia butyracea</name>
    <dbReference type="NCBI Taxonomy" id="206335"/>
    <lineage>
        <taxon>Eukaryota</taxon>
        <taxon>Fungi</taxon>
        <taxon>Dikarya</taxon>
        <taxon>Basidiomycota</taxon>
        <taxon>Agaricomycotina</taxon>
        <taxon>Agaricomycetes</taxon>
        <taxon>Agaricomycetidae</taxon>
        <taxon>Agaricales</taxon>
        <taxon>Marasmiineae</taxon>
        <taxon>Omphalotaceae</taxon>
        <taxon>Rhodocollybia</taxon>
    </lineage>
</organism>
<protein>
    <recommendedName>
        <fullName evidence="8">Glutathione transferase</fullName>
    </recommendedName>
</protein>
<proteinExistence type="predicted"/>
<evidence type="ECO:0000256" key="4">
    <source>
        <dbReference type="ARBA" id="ARBA00023136"/>
    </source>
</evidence>
<dbReference type="InterPro" id="IPR050997">
    <property type="entry name" value="MAPEG"/>
</dbReference>
<dbReference type="GO" id="GO:0005635">
    <property type="term" value="C:nuclear envelope"/>
    <property type="evidence" value="ECO:0007669"/>
    <property type="project" value="TreeGrafter"/>
</dbReference>
<name>A0A9P5U4G7_9AGAR</name>
<dbReference type="GO" id="GO:0005783">
    <property type="term" value="C:endoplasmic reticulum"/>
    <property type="evidence" value="ECO:0007669"/>
    <property type="project" value="TreeGrafter"/>
</dbReference>
<feature type="transmembrane region" description="Helical" evidence="5">
    <location>
        <begin position="12"/>
        <end position="38"/>
    </location>
</feature>
<reference evidence="6" key="1">
    <citation type="submission" date="2020-11" db="EMBL/GenBank/DDBJ databases">
        <authorList>
            <consortium name="DOE Joint Genome Institute"/>
            <person name="Ahrendt S."/>
            <person name="Riley R."/>
            <person name="Andreopoulos W."/>
            <person name="Labutti K."/>
            <person name="Pangilinan J."/>
            <person name="Ruiz-Duenas F.J."/>
            <person name="Barrasa J.M."/>
            <person name="Sanchez-Garcia M."/>
            <person name="Camarero S."/>
            <person name="Miyauchi S."/>
            <person name="Serrano A."/>
            <person name="Linde D."/>
            <person name="Babiker R."/>
            <person name="Drula E."/>
            <person name="Ayuso-Fernandez I."/>
            <person name="Pacheco R."/>
            <person name="Padilla G."/>
            <person name="Ferreira P."/>
            <person name="Barriuso J."/>
            <person name="Kellner H."/>
            <person name="Castanera R."/>
            <person name="Alfaro M."/>
            <person name="Ramirez L."/>
            <person name="Pisabarro A.G."/>
            <person name="Kuo A."/>
            <person name="Tritt A."/>
            <person name="Lipzen A."/>
            <person name="He G."/>
            <person name="Yan M."/>
            <person name="Ng V."/>
            <person name="Cullen D."/>
            <person name="Martin F."/>
            <person name="Rosso M.-N."/>
            <person name="Henrissat B."/>
            <person name="Hibbett D."/>
            <person name="Martinez A.T."/>
            <person name="Grigoriev I.V."/>
        </authorList>
    </citation>
    <scope>NUCLEOTIDE SEQUENCE</scope>
    <source>
        <strain evidence="6">AH 40177</strain>
    </source>
</reference>
<dbReference type="Pfam" id="PF01124">
    <property type="entry name" value="MAPEG"/>
    <property type="match status" value="1"/>
</dbReference>